<dbReference type="GO" id="GO:0005991">
    <property type="term" value="P:trehalose metabolic process"/>
    <property type="evidence" value="ECO:0007669"/>
    <property type="project" value="InterPro"/>
</dbReference>
<dbReference type="Gene3D" id="3.40.50.2300">
    <property type="match status" value="2"/>
</dbReference>
<feature type="domain" description="HTH lacI-type" evidence="4">
    <location>
        <begin position="6"/>
        <end position="60"/>
    </location>
</feature>
<dbReference type="SUPFAM" id="SSF53822">
    <property type="entry name" value="Periplasmic binding protein-like I"/>
    <property type="match status" value="1"/>
</dbReference>
<geneLocation type="plasmid" evidence="6">
    <name>pEM01</name>
</geneLocation>
<keyword evidence="1" id="KW-0805">Transcription regulation</keyword>
<protein>
    <submittedName>
        <fullName evidence="5">HTH-type transcriptional regulator TreR</fullName>
    </submittedName>
</protein>
<dbReference type="InterPro" id="IPR012771">
    <property type="entry name" value="Trehalos_R_gpbac"/>
</dbReference>
<keyword evidence="2" id="KW-0238">DNA-binding</keyword>
<dbReference type="InterPro" id="IPR046335">
    <property type="entry name" value="LacI/GalR-like_sensor"/>
</dbReference>
<proteinExistence type="predicted"/>
<evidence type="ECO:0000313" key="5">
    <source>
        <dbReference type="EMBL" id="CUU25744.1"/>
    </source>
</evidence>
<accession>A0A0U5L9G4</accession>
<dbReference type="GeneID" id="84615122"/>
<gene>
    <name evidence="5" type="primary">treR</name>
    <name evidence="5" type="ORF">EM595_p0044</name>
</gene>
<dbReference type="PROSITE" id="PS50932">
    <property type="entry name" value="HTH_LACI_2"/>
    <property type="match status" value="1"/>
</dbReference>
<dbReference type="AlphaFoldDB" id="A0A0U5L9G4"/>
<dbReference type="PATRIC" id="fig|1619313.3.peg.3644"/>
<name>A0A0U5L9G4_9GAMM</name>
<dbReference type="GO" id="GO:0045892">
    <property type="term" value="P:negative regulation of DNA-templated transcription"/>
    <property type="evidence" value="ECO:0007669"/>
    <property type="project" value="InterPro"/>
</dbReference>
<dbReference type="PANTHER" id="PTHR30146">
    <property type="entry name" value="LACI-RELATED TRANSCRIPTIONAL REPRESSOR"/>
    <property type="match status" value="1"/>
</dbReference>
<dbReference type="GO" id="GO:0003700">
    <property type="term" value="F:DNA-binding transcription factor activity"/>
    <property type="evidence" value="ECO:0007669"/>
    <property type="project" value="TreeGrafter"/>
</dbReference>
<dbReference type="OrthoDB" id="198888at2"/>
<dbReference type="Pfam" id="PF13377">
    <property type="entry name" value="Peripla_BP_3"/>
    <property type="match status" value="1"/>
</dbReference>
<evidence type="ECO:0000259" key="4">
    <source>
        <dbReference type="PROSITE" id="PS50932"/>
    </source>
</evidence>
<evidence type="ECO:0000256" key="3">
    <source>
        <dbReference type="ARBA" id="ARBA00023163"/>
    </source>
</evidence>
<evidence type="ECO:0000256" key="1">
    <source>
        <dbReference type="ARBA" id="ARBA00023015"/>
    </source>
</evidence>
<evidence type="ECO:0000313" key="6">
    <source>
        <dbReference type="Proteomes" id="UP000059419"/>
    </source>
</evidence>
<dbReference type="Pfam" id="PF00356">
    <property type="entry name" value="LacI"/>
    <property type="match status" value="1"/>
</dbReference>
<dbReference type="InterPro" id="IPR000843">
    <property type="entry name" value="HTH_LacI"/>
</dbReference>
<dbReference type="PROSITE" id="PS00356">
    <property type="entry name" value="HTH_LACI_1"/>
    <property type="match status" value="1"/>
</dbReference>
<keyword evidence="6" id="KW-1185">Reference proteome</keyword>
<keyword evidence="3" id="KW-0804">Transcription</keyword>
<dbReference type="Gene3D" id="1.10.260.40">
    <property type="entry name" value="lambda repressor-like DNA-binding domains"/>
    <property type="match status" value="1"/>
</dbReference>
<evidence type="ECO:0000256" key="2">
    <source>
        <dbReference type="ARBA" id="ARBA00023125"/>
    </source>
</evidence>
<dbReference type="CDD" id="cd01542">
    <property type="entry name" value="PBP1_TreR-like"/>
    <property type="match status" value="1"/>
</dbReference>
<dbReference type="GO" id="GO:0000976">
    <property type="term" value="F:transcription cis-regulatory region binding"/>
    <property type="evidence" value="ECO:0007669"/>
    <property type="project" value="TreeGrafter"/>
</dbReference>
<dbReference type="NCBIfam" id="TIGR02405">
    <property type="entry name" value="trehalos_R_Ecol"/>
    <property type="match status" value="1"/>
</dbReference>
<dbReference type="EMBL" id="LN907828">
    <property type="protein sequence ID" value="CUU25744.1"/>
    <property type="molecule type" value="Genomic_DNA"/>
</dbReference>
<organism evidence="5 6">
    <name type="scientific">Duffyella gerundensis</name>
    <dbReference type="NCBI Taxonomy" id="1619313"/>
    <lineage>
        <taxon>Bacteria</taxon>
        <taxon>Pseudomonadati</taxon>
        <taxon>Pseudomonadota</taxon>
        <taxon>Gammaproteobacteria</taxon>
        <taxon>Enterobacterales</taxon>
        <taxon>Erwiniaceae</taxon>
        <taxon>Duffyella</taxon>
    </lineage>
</organism>
<dbReference type="Proteomes" id="UP000059419">
    <property type="component" value="Plasmid pEM01"/>
</dbReference>
<dbReference type="KEGG" id="ege:EM595_p0044"/>
<dbReference type="SUPFAM" id="SSF47413">
    <property type="entry name" value="lambda repressor-like DNA-binding domains"/>
    <property type="match status" value="1"/>
</dbReference>
<dbReference type="InterPro" id="IPR028082">
    <property type="entry name" value="Peripla_BP_I"/>
</dbReference>
<dbReference type="PANTHER" id="PTHR30146:SF146">
    <property type="entry name" value="HTH-TYPE TRANSCRIPTIONAL REGULATOR TRER"/>
    <property type="match status" value="1"/>
</dbReference>
<reference evidence="6" key="1">
    <citation type="submission" date="2015-11" db="EMBL/GenBank/DDBJ databases">
        <authorList>
            <person name="Blom J."/>
        </authorList>
    </citation>
    <scope>NUCLEOTIDE SEQUENCE [LARGE SCALE GENOMIC DNA]</scope>
    <source>
        <plasmid evidence="6">pEM01</plasmid>
    </source>
</reference>
<dbReference type="InterPro" id="IPR010982">
    <property type="entry name" value="Lambda_DNA-bd_dom_sf"/>
</dbReference>
<sequence>MNEKKLTLNDIARLSGVGKSTVSLVINNSDKVKASTRQHVEAIIDQYGYTPSKSAQALRSQREKIIGVIVTRLDSVSENQVVRAILPDIYAQKYDAILMESLLDPQLLEDHLHVLEQRNVEGVILFGFSEMNKKSLKVWKDKMVIIASAIPGFASVTYDNAGAVNILMEKMKNQGHQNVSYIGVTNNDQTTGSARYQAYLTCCEKYGYAPSAALGDLSYQSGYDLAKRSLTAETRALICATDTIALGAIKYIREQSWDIKVGSIGCTPLMTFLEPGITSVELGYQSAGLKSSQLLFAMLRGESGPQGEVIPFRLS</sequence>
<dbReference type="SMART" id="SM00354">
    <property type="entry name" value="HTH_LACI"/>
    <property type="match status" value="1"/>
</dbReference>
<dbReference type="RefSeq" id="WP_067435703.1">
    <property type="nucleotide sequence ID" value="NZ_CP073263.1"/>
</dbReference>
<dbReference type="CDD" id="cd01392">
    <property type="entry name" value="HTH_LacI"/>
    <property type="match status" value="1"/>
</dbReference>